<keyword evidence="7" id="KW-0378">Hydrolase</keyword>
<feature type="transmembrane region" description="Helical" evidence="5">
    <location>
        <begin position="110"/>
        <end position="129"/>
    </location>
</feature>
<evidence type="ECO:0000256" key="5">
    <source>
        <dbReference type="SAM" id="Phobius"/>
    </source>
</evidence>
<name>A0ABX7V7E5_9GAMM</name>
<evidence type="ECO:0000313" key="8">
    <source>
        <dbReference type="Proteomes" id="UP000665025"/>
    </source>
</evidence>
<evidence type="ECO:0000256" key="3">
    <source>
        <dbReference type="ARBA" id="ARBA00022989"/>
    </source>
</evidence>
<dbReference type="EC" id="3.4.21.105" evidence="7"/>
<feature type="transmembrane region" description="Helical" evidence="5">
    <location>
        <begin position="136"/>
        <end position="158"/>
    </location>
</feature>
<evidence type="ECO:0000256" key="2">
    <source>
        <dbReference type="ARBA" id="ARBA00022692"/>
    </source>
</evidence>
<keyword evidence="4 5" id="KW-0472">Membrane</keyword>
<dbReference type="EMBL" id="CP072425">
    <property type="protein sequence ID" value="QTL35135.1"/>
    <property type="molecule type" value="Genomic_DNA"/>
</dbReference>
<dbReference type="Pfam" id="PF01694">
    <property type="entry name" value="Rhomboid"/>
    <property type="match status" value="1"/>
</dbReference>
<feature type="transmembrane region" description="Helical" evidence="5">
    <location>
        <begin position="61"/>
        <end position="80"/>
    </location>
</feature>
<proteinExistence type="predicted"/>
<dbReference type="GO" id="GO:0008233">
    <property type="term" value="F:peptidase activity"/>
    <property type="evidence" value="ECO:0007669"/>
    <property type="project" value="UniProtKB-KW"/>
</dbReference>
<dbReference type="GO" id="GO:0006508">
    <property type="term" value="P:proteolysis"/>
    <property type="evidence" value="ECO:0007669"/>
    <property type="project" value="UniProtKB-KW"/>
</dbReference>
<organism evidence="7 8">
    <name type="scientific">Pseudoalteromonas viridis</name>
    <dbReference type="NCBI Taxonomy" id="339617"/>
    <lineage>
        <taxon>Bacteria</taxon>
        <taxon>Pseudomonadati</taxon>
        <taxon>Pseudomonadota</taxon>
        <taxon>Gammaproteobacteria</taxon>
        <taxon>Alteromonadales</taxon>
        <taxon>Pseudoalteromonadaceae</taxon>
        <taxon>Pseudoalteromonas</taxon>
    </lineage>
</organism>
<dbReference type="Gene3D" id="1.20.1540.10">
    <property type="entry name" value="Rhomboid-like"/>
    <property type="match status" value="1"/>
</dbReference>
<feature type="transmembrane region" description="Helical" evidence="5">
    <location>
        <begin position="87"/>
        <end position="104"/>
    </location>
</feature>
<dbReference type="RefSeq" id="WP_209052128.1">
    <property type="nucleotide sequence ID" value="NZ_CP072425.1"/>
</dbReference>
<reference evidence="7 8" key="1">
    <citation type="submission" date="2021-03" db="EMBL/GenBank/DDBJ databases">
        <title>Complete Genome of Pseudoalteromonas viridis Strain BBR56, a new biocontrol bacterial candidate.</title>
        <authorList>
            <person name="Handayani D.P."/>
            <person name="Isnansetyo A."/>
            <person name="Istiqomah I."/>
            <person name="Jumina J."/>
        </authorList>
    </citation>
    <scope>NUCLEOTIDE SEQUENCE [LARGE SCALE GENOMIC DNA]</scope>
    <source>
        <strain evidence="7 8">BBR56</strain>
    </source>
</reference>
<evidence type="ECO:0000256" key="4">
    <source>
        <dbReference type="ARBA" id="ARBA00023136"/>
    </source>
</evidence>
<feature type="transmembrane region" description="Helical" evidence="5">
    <location>
        <begin position="12"/>
        <end position="41"/>
    </location>
</feature>
<keyword evidence="3 5" id="KW-1133">Transmembrane helix</keyword>
<dbReference type="InterPro" id="IPR022764">
    <property type="entry name" value="Peptidase_S54_rhomboid_dom"/>
</dbReference>
<protein>
    <submittedName>
        <fullName evidence="7">Rhomboid family intramembrane serine protease</fullName>
        <ecNumber evidence="7">3.4.21.105</ecNumber>
    </submittedName>
</protein>
<keyword evidence="8" id="KW-1185">Reference proteome</keyword>
<dbReference type="Proteomes" id="UP000665025">
    <property type="component" value="Chromosome 1"/>
</dbReference>
<keyword evidence="2 5" id="KW-0812">Transmembrane</keyword>
<dbReference type="SUPFAM" id="SSF144091">
    <property type="entry name" value="Rhomboid-like"/>
    <property type="match status" value="1"/>
</dbReference>
<dbReference type="InterPro" id="IPR035952">
    <property type="entry name" value="Rhomboid-like_sf"/>
</dbReference>
<evidence type="ECO:0000256" key="1">
    <source>
        <dbReference type="ARBA" id="ARBA00004141"/>
    </source>
</evidence>
<feature type="domain" description="Peptidase S54 rhomboid" evidence="6">
    <location>
        <begin position="50"/>
        <end position="185"/>
    </location>
</feature>
<gene>
    <name evidence="7" type="ORF">J5X90_16660</name>
</gene>
<comment type="subcellular location">
    <subcellularLocation>
        <location evidence="1">Membrane</location>
        <topology evidence="1">Multi-pass membrane protein</topology>
    </subcellularLocation>
</comment>
<feature type="transmembrane region" description="Helical" evidence="5">
    <location>
        <begin position="164"/>
        <end position="182"/>
    </location>
</feature>
<evidence type="ECO:0000313" key="7">
    <source>
        <dbReference type="EMBL" id="QTL35135.1"/>
    </source>
</evidence>
<accession>A0ABX7V7E5</accession>
<sequence length="194" mass="20793">MSKRALVFPANFKLVLYAMAVMVVVQLLGSVVGLPVGRLGIIPHNEYYLSGILTAPFVHGSWGHLMSNLIGLTISGYLAARLPKFKRATLLILVATGLLVWLFAGSGNHIGASGLVMGYFGLLLGAALFNRDVLGIVSFIALLILTYYANISFLATLLDFSAQTSSSSHIFGFISGLSAAYLTRQKRVSNKVAR</sequence>
<evidence type="ECO:0000259" key="6">
    <source>
        <dbReference type="Pfam" id="PF01694"/>
    </source>
</evidence>
<keyword evidence="7" id="KW-0645">Protease</keyword>